<evidence type="ECO:0000256" key="11">
    <source>
        <dbReference type="ARBA" id="ARBA00023264"/>
    </source>
</evidence>
<keyword evidence="10" id="KW-0594">Phospholipid biosynthesis</keyword>
<evidence type="ECO:0000256" key="5">
    <source>
        <dbReference type="ARBA" id="ARBA00022692"/>
    </source>
</evidence>
<dbReference type="GO" id="GO:0005886">
    <property type="term" value="C:plasma membrane"/>
    <property type="evidence" value="ECO:0007669"/>
    <property type="project" value="UniProtKB-SubCell"/>
</dbReference>
<keyword evidence="11" id="KW-1208">Phospholipid metabolism</keyword>
<evidence type="ECO:0000313" key="16">
    <source>
        <dbReference type="Proteomes" id="UP000706151"/>
    </source>
</evidence>
<dbReference type="SUPFAM" id="SSF56024">
    <property type="entry name" value="Phospholipase D/nuclease"/>
    <property type="match status" value="2"/>
</dbReference>
<keyword evidence="7 13" id="KW-1133">Transmembrane helix</keyword>
<dbReference type="InterPro" id="IPR001736">
    <property type="entry name" value="PLipase_D/transphosphatidylase"/>
</dbReference>
<keyword evidence="6" id="KW-0677">Repeat</keyword>
<keyword evidence="9 13" id="KW-0472">Membrane</keyword>
<organism evidence="15 16">
    <name type="scientific">Candidatus Accumulibacter affinis</name>
    <dbReference type="NCBI Taxonomy" id="2954384"/>
    <lineage>
        <taxon>Bacteria</taxon>
        <taxon>Pseudomonadati</taxon>
        <taxon>Pseudomonadota</taxon>
        <taxon>Betaproteobacteria</taxon>
        <taxon>Candidatus Accumulibacter</taxon>
    </lineage>
</organism>
<keyword evidence="2" id="KW-1003">Cell membrane</keyword>
<evidence type="ECO:0000313" key="15">
    <source>
        <dbReference type="EMBL" id="MBK7954262.1"/>
    </source>
</evidence>
<evidence type="ECO:0000256" key="6">
    <source>
        <dbReference type="ARBA" id="ARBA00022737"/>
    </source>
</evidence>
<gene>
    <name evidence="15" type="primary">cls</name>
    <name evidence="15" type="ORF">IPK02_10045</name>
</gene>
<dbReference type="InterPro" id="IPR022924">
    <property type="entry name" value="Cardiolipin_synthase"/>
</dbReference>
<evidence type="ECO:0000256" key="10">
    <source>
        <dbReference type="ARBA" id="ARBA00023209"/>
    </source>
</evidence>
<reference evidence="15 16" key="1">
    <citation type="submission" date="2020-10" db="EMBL/GenBank/DDBJ databases">
        <title>Connecting structure to function with the recovery of over 1000 high-quality activated sludge metagenome-assembled genomes encoding full-length rRNA genes using long-read sequencing.</title>
        <authorList>
            <person name="Singleton C.M."/>
            <person name="Petriglieri F."/>
            <person name="Kristensen J.M."/>
            <person name="Kirkegaard R.H."/>
            <person name="Michaelsen T.Y."/>
            <person name="Andersen M.H."/>
            <person name="Karst S.M."/>
            <person name="Dueholm M.S."/>
            <person name="Nielsen P.H."/>
            <person name="Albertsen M."/>
        </authorList>
    </citation>
    <scope>NUCLEOTIDE SEQUENCE [LARGE SCALE GENOMIC DNA]</scope>
    <source>
        <strain evidence="15">Fred_18-Q3-R57-64_BAT3C.720</strain>
    </source>
</reference>
<dbReference type="PANTHER" id="PTHR21248:SF22">
    <property type="entry name" value="PHOSPHOLIPASE D"/>
    <property type="match status" value="1"/>
</dbReference>
<keyword evidence="5 13" id="KW-0812">Transmembrane</keyword>
<sequence length="476" mass="52636">MVFSFLSFVYLAVALAVALRIFSRRSSHGTALAWLLLVILLPAVGALIYLLIGERRLGRTWMRRAITLQPQILRWARNIPATDVVAPDTLSMGAESLSRLATGLAGLPLMGGHRLRLLVESESIMRMLIADIDAARYSVHLEFYIWSAGGFVDDLVAALVNAARRGVACRALMDSLGSRSFFKSEAIASLRAAGIEIVEVLPVNPLRALFVRLDLRDHRKIAVIDRGVAYTGSMNVADPRFFKQDAGVGEWVDAMVRIEGPAAWALEAVSLSLTALQTGGDFAPPEPPALSPTGNSRVQIFPSGPQSSIRHIEALLLTAIYAARREIVLTTPYFVPSETLLTALRSAAVRGVHVILIVPKKVDSRLVRYASDAYNDDLLVSGITILHFGDGLLHTKSMVIDEQITIFGTVNFDLRSFELNFEVSLIAYDRQFSSEVRALQRQYESRSQALQLEQWRARPHWRRLLENAVQVMSPLL</sequence>
<evidence type="ECO:0000256" key="4">
    <source>
        <dbReference type="ARBA" id="ARBA00022679"/>
    </source>
</evidence>
<dbReference type="SMART" id="SM00155">
    <property type="entry name" value="PLDc"/>
    <property type="match status" value="2"/>
</dbReference>
<evidence type="ECO:0000256" key="13">
    <source>
        <dbReference type="SAM" id="Phobius"/>
    </source>
</evidence>
<keyword evidence="3" id="KW-0444">Lipid biosynthesis</keyword>
<evidence type="ECO:0000256" key="3">
    <source>
        <dbReference type="ARBA" id="ARBA00022516"/>
    </source>
</evidence>
<comment type="caution">
    <text evidence="15">The sequence shown here is derived from an EMBL/GenBank/DDBJ whole genome shotgun (WGS) entry which is preliminary data.</text>
</comment>
<protein>
    <recommendedName>
        <fullName evidence="12">Cardiolipin synthase</fullName>
        <ecNumber evidence="12">2.7.8.-</ecNumber>
    </recommendedName>
</protein>
<dbReference type="Proteomes" id="UP000706151">
    <property type="component" value="Unassembled WGS sequence"/>
</dbReference>
<dbReference type="EC" id="2.7.8.-" evidence="12"/>
<evidence type="ECO:0000256" key="9">
    <source>
        <dbReference type="ARBA" id="ARBA00023136"/>
    </source>
</evidence>
<dbReference type="Pfam" id="PF13091">
    <property type="entry name" value="PLDc_2"/>
    <property type="match status" value="2"/>
</dbReference>
<evidence type="ECO:0000256" key="2">
    <source>
        <dbReference type="ARBA" id="ARBA00022475"/>
    </source>
</evidence>
<keyword evidence="4" id="KW-0808">Transferase</keyword>
<dbReference type="PANTHER" id="PTHR21248">
    <property type="entry name" value="CARDIOLIPIN SYNTHASE"/>
    <property type="match status" value="1"/>
</dbReference>
<evidence type="ECO:0000259" key="14">
    <source>
        <dbReference type="PROSITE" id="PS50035"/>
    </source>
</evidence>
<proteinExistence type="predicted"/>
<dbReference type="NCBIfam" id="TIGR04265">
    <property type="entry name" value="bac_cardiolipin"/>
    <property type="match status" value="1"/>
</dbReference>
<feature type="domain" description="PLD phosphodiesterase" evidence="14">
    <location>
        <begin position="213"/>
        <end position="240"/>
    </location>
</feature>
<dbReference type="InterPro" id="IPR025202">
    <property type="entry name" value="PLD-like_dom"/>
</dbReference>
<evidence type="ECO:0000256" key="8">
    <source>
        <dbReference type="ARBA" id="ARBA00023098"/>
    </source>
</evidence>
<name>A0A935TDA2_9PROT</name>
<comment type="subcellular location">
    <subcellularLocation>
        <location evidence="1">Cell membrane</location>
        <topology evidence="1">Multi-pass membrane protein</topology>
    </subcellularLocation>
</comment>
<accession>A0A935TDA2</accession>
<feature type="domain" description="PLD phosphodiesterase" evidence="14">
    <location>
        <begin position="389"/>
        <end position="416"/>
    </location>
</feature>
<evidence type="ECO:0000256" key="12">
    <source>
        <dbReference type="NCBIfam" id="TIGR04265"/>
    </source>
</evidence>
<feature type="transmembrane region" description="Helical" evidence="13">
    <location>
        <begin position="34"/>
        <end position="52"/>
    </location>
</feature>
<dbReference type="GO" id="GO:0032049">
    <property type="term" value="P:cardiolipin biosynthetic process"/>
    <property type="evidence" value="ECO:0007669"/>
    <property type="project" value="UniProtKB-UniRule"/>
</dbReference>
<dbReference type="AlphaFoldDB" id="A0A935TDA2"/>
<dbReference type="EMBL" id="JADJOT010000008">
    <property type="protein sequence ID" value="MBK7954262.1"/>
    <property type="molecule type" value="Genomic_DNA"/>
</dbReference>
<keyword evidence="8" id="KW-0443">Lipid metabolism</keyword>
<dbReference type="PROSITE" id="PS50035">
    <property type="entry name" value="PLD"/>
    <property type="match status" value="2"/>
</dbReference>
<dbReference type="Gene3D" id="3.30.870.10">
    <property type="entry name" value="Endonuclease Chain A"/>
    <property type="match status" value="2"/>
</dbReference>
<dbReference type="Pfam" id="PF13396">
    <property type="entry name" value="PLDc_N"/>
    <property type="match status" value="1"/>
</dbReference>
<dbReference type="InterPro" id="IPR027379">
    <property type="entry name" value="CLS_N"/>
</dbReference>
<evidence type="ECO:0000256" key="1">
    <source>
        <dbReference type="ARBA" id="ARBA00004651"/>
    </source>
</evidence>
<dbReference type="GO" id="GO:0008808">
    <property type="term" value="F:cardiolipin synthase activity"/>
    <property type="evidence" value="ECO:0007669"/>
    <property type="project" value="UniProtKB-UniRule"/>
</dbReference>
<evidence type="ECO:0000256" key="7">
    <source>
        <dbReference type="ARBA" id="ARBA00022989"/>
    </source>
</evidence>